<dbReference type="Proteomes" id="UP000315400">
    <property type="component" value="Unassembled WGS sequence"/>
</dbReference>
<feature type="region of interest" description="Disordered" evidence="1">
    <location>
        <begin position="80"/>
        <end position="109"/>
    </location>
</feature>
<evidence type="ECO:0000313" key="3">
    <source>
        <dbReference type="Proteomes" id="UP000315400"/>
    </source>
</evidence>
<evidence type="ECO:0000256" key="1">
    <source>
        <dbReference type="SAM" id="MobiDB-lite"/>
    </source>
</evidence>
<comment type="caution">
    <text evidence="2">The sequence shown here is derived from an EMBL/GenBank/DDBJ whole genome shotgun (WGS) entry which is preliminary data.</text>
</comment>
<name>A0A540V8C8_9GAMM</name>
<reference evidence="2 3" key="1">
    <citation type="submission" date="2019-06" db="EMBL/GenBank/DDBJ databases">
        <title>Metagenome assembled Genome of Spiribacter salinus SL48-SHIP from the microbial mat of Salt Lake 48 (Novosibirsk region, Russia).</title>
        <authorList>
            <person name="Shipova A."/>
            <person name="Rozanov A.S."/>
            <person name="Bryanskaya A.V."/>
            <person name="Peltek S.E."/>
        </authorList>
    </citation>
    <scope>NUCLEOTIDE SEQUENCE [LARGE SCALE GENOMIC DNA]</scope>
    <source>
        <strain evidence="2">SL48-SHIP-2</strain>
    </source>
</reference>
<protein>
    <submittedName>
        <fullName evidence="2">Uncharacterized protein</fullName>
    </submittedName>
</protein>
<dbReference type="AlphaFoldDB" id="A0A540V8C8"/>
<organism evidence="2 3">
    <name type="scientific">Spiribacter salinus</name>
    <dbReference type="NCBI Taxonomy" id="1335746"/>
    <lineage>
        <taxon>Bacteria</taxon>
        <taxon>Pseudomonadati</taxon>
        <taxon>Pseudomonadota</taxon>
        <taxon>Gammaproteobacteria</taxon>
        <taxon>Chromatiales</taxon>
        <taxon>Ectothiorhodospiraceae</taxon>
        <taxon>Spiribacter</taxon>
    </lineage>
</organism>
<proteinExistence type="predicted"/>
<accession>A0A540V8C8</accession>
<dbReference type="EMBL" id="VIFK01000507">
    <property type="protein sequence ID" value="TQE93017.1"/>
    <property type="molecule type" value="Genomic_DNA"/>
</dbReference>
<gene>
    <name evidence="2" type="ORF">FKY71_18500</name>
</gene>
<sequence length="109" mass="12009">MLADGASLTEFRAEIGGVSPQTVHNWKAKHPEFLEAFTRAEVMGQAYWEKKLRTELMTDNKANAPLVKLYFANRFGWSDRSSQEISGPNGGPVETVNKIEIVPGGNSAD</sequence>
<evidence type="ECO:0000313" key="2">
    <source>
        <dbReference type="EMBL" id="TQE93017.1"/>
    </source>
</evidence>
<dbReference type="Gene3D" id="1.10.10.60">
    <property type="entry name" value="Homeodomain-like"/>
    <property type="match status" value="1"/>
</dbReference>